<protein>
    <submittedName>
        <fullName evidence="2">Uncharacterized protein</fullName>
    </submittedName>
</protein>
<dbReference type="EMBL" id="JAMZEB010000002">
    <property type="protein sequence ID" value="MCP2364176.1"/>
    <property type="molecule type" value="Genomic_DNA"/>
</dbReference>
<evidence type="ECO:0000256" key="1">
    <source>
        <dbReference type="SAM" id="MobiDB-lite"/>
    </source>
</evidence>
<proteinExistence type="predicted"/>
<feature type="region of interest" description="Disordered" evidence="1">
    <location>
        <begin position="126"/>
        <end position="156"/>
    </location>
</feature>
<organism evidence="2 3">
    <name type="scientific">Nonomuraea thailandensis</name>
    <dbReference type="NCBI Taxonomy" id="1188745"/>
    <lineage>
        <taxon>Bacteria</taxon>
        <taxon>Bacillati</taxon>
        <taxon>Actinomycetota</taxon>
        <taxon>Actinomycetes</taxon>
        <taxon>Streptosporangiales</taxon>
        <taxon>Streptosporangiaceae</taxon>
        <taxon>Nonomuraea</taxon>
    </lineage>
</organism>
<accession>A0A9X2GS68</accession>
<name>A0A9X2GS68_9ACTN</name>
<reference evidence="2" key="1">
    <citation type="submission" date="2022-06" db="EMBL/GenBank/DDBJ databases">
        <title>Sequencing the genomes of 1000 actinobacteria strains.</title>
        <authorList>
            <person name="Klenk H.-P."/>
        </authorList>
    </citation>
    <scope>NUCLEOTIDE SEQUENCE</scope>
    <source>
        <strain evidence="2">DSM 46694</strain>
    </source>
</reference>
<evidence type="ECO:0000313" key="3">
    <source>
        <dbReference type="Proteomes" id="UP001139648"/>
    </source>
</evidence>
<dbReference type="Proteomes" id="UP001139648">
    <property type="component" value="Unassembled WGS sequence"/>
</dbReference>
<evidence type="ECO:0000313" key="2">
    <source>
        <dbReference type="EMBL" id="MCP2364176.1"/>
    </source>
</evidence>
<sequence>MARSLTSLDSELESAHDNIVAREITVAGIKEVRKRCNEVHQRLYRFKQGELDLTTTDHDEILLARITAALDLLKRTREAMGRLIEVLEIRDRRPNQKLPADFERRHGAVESEIEDLRPALGNLAKSLNPGQSSSGAHIDTRPRVSLKIVPRNGQVR</sequence>
<keyword evidence="3" id="KW-1185">Reference proteome</keyword>
<dbReference type="AlphaFoldDB" id="A0A9X2GS68"/>
<gene>
    <name evidence="2" type="ORF">HD597_011196</name>
</gene>
<comment type="caution">
    <text evidence="2">The sequence shown here is derived from an EMBL/GenBank/DDBJ whole genome shotgun (WGS) entry which is preliminary data.</text>
</comment>
<dbReference type="RefSeq" id="WP_253756384.1">
    <property type="nucleotide sequence ID" value="NZ_BAABKA010000012.1"/>
</dbReference>